<sequence length="565" mass="63136">MASKTRSTKRNAPMELDITSLTNTERLLLAQAVYELGADAWAEVAKLLTKHPLITRPKNTFTPDSCEELYTQLLQDASLERPENERAIHAPVHLKLAQRHYQARVFELRELIAAEELKFKTLVKEIDEIRAGLWDERIQPSKQRSTSQHATPAEVIETAPDNDRKPEPLIPSPAQEDAGPEVAVDVTMTSPSPMPVAQQDDTTNHETTPEATHPLVEEISPTLELRKSPSYETPSQVDEQSVVDDEGHGPDEEADDMRVKPTAEEHGSSSPSRAISVGNIVLVAQEDIPAPASPSRETGSPQPPHGGAQRREETQEATPVQTDANEDVEMAANAESPAKEEEEMPVVPEDVELQQVTQAVEVEGDEEESAPDEEIEQEVSPSAESDVFRRREGPDTHPLVGKRRASQAGDSLRDRKRAREDSELADEDEQSVTGRRRSTKQVPNVDPAALKRFQTVIGMLHSQITQHRNGAIFQNPIKTSEAPDYHEIVKRPMDLKTIKQKIKDGLIVNSSEFQRDIYLIFANAMMYNRPGSDIYRMAEQMMLDSETHINTFRQTEGFVRGVHRI</sequence>
<dbReference type="PROSITE" id="PS50014">
    <property type="entry name" value="BROMODOMAIN_2"/>
    <property type="match status" value="1"/>
</dbReference>
<dbReference type="InterPro" id="IPR036427">
    <property type="entry name" value="Bromodomain-like_sf"/>
</dbReference>
<dbReference type="InParanoid" id="A0A165TM04"/>
<feature type="compositionally biased region" description="Polar residues" evidence="3">
    <location>
        <begin position="230"/>
        <end position="239"/>
    </location>
</feature>
<dbReference type="GO" id="GO:0006325">
    <property type="term" value="P:chromatin organization"/>
    <property type="evidence" value="ECO:0007669"/>
    <property type="project" value="UniProtKB-ARBA"/>
</dbReference>
<dbReference type="EMBL" id="KV425564">
    <property type="protein sequence ID" value="KZT26869.1"/>
    <property type="molecule type" value="Genomic_DNA"/>
</dbReference>
<feature type="region of interest" description="Disordered" evidence="3">
    <location>
        <begin position="139"/>
        <end position="443"/>
    </location>
</feature>
<evidence type="ECO:0000313" key="5">
    <source>
        <dbReference type="EMBL" id="KZT26869.1"/>
    </source>
</evidence>
<gene>
    <name evidence="5" type="ORF">NEOLEDRAFT_1089501</name>
</gene>
<evidence type="ECO:0000259" key="4">
    <source>
        <dbReference type="PROSITE" id="PS50014"/>
    </source>
</evidence>
<dbReference type="STRING" id="1314782.A0A165TM04"/>
<feature type="compositionally biased region" description="Basic and acidic residues" evidence="3">
    <location>
        <begin position="386"/>
        <end position="395"/>
    </location>
</feature>
<dbReference type="SMART" id="SM00297">
    <property type="entry name" value="BROMO"/>
    <property type="match status" value="1"/>
</dbReference>
<feature type="compositionally biased region" description="Polar residues" evidence="3">
    <location>
        <begin position="140"/>
        <end position="150"/>
    </location>
</feature>
<reference evidence="5 6" key="1">
    <citation type="journal article" date="2016" name="Mol. Biol. Evol.">
        <title>Comparative Genomics of Early-Diverging Mushroom-Forming Fungi Provides Insights into the Origins of Lignocellulose Decay Capabilities.</title>
        <authorList>
            <person name="Nagy L.G."/>
            <person name="Riley R."/>
            <person name="Tritt A."/>
            <person name="Adam C."/>
            <person name="Daum C."/>
            <person name="Floudas D."/>
            <person name="Sun H."/>
            <person name="Yadav J.S."/>
            <person name="Pangilinan J."/>
            <person name="Larsson K.H."/>
            <person name="Matsuura K."/>
            <person name="Barry K."/>
            <person name="Labutti K."/>
            <person name="Kuo R."/>
            <person name="Ohm R.A."/>
            <person name="Bhattacharya S.S."/>
            <person name="Shirouzu T."/>
            <person name="Yoshinaga Y."/>
            <person name="Martin F.M."/>
            <person name="Grigoriev I.V."/>
            <person name="Hibbett D.S."/>
        </authorList>
    </citation>
    <scope>NUCLEOTIDE SEQUENCE [LARGE SCALE GENOMIC DNA]</scope>
    <source>
        <strain evidence="5 6">HHB14362 ss-1</strain>
    </source>
</reference>
<feature type="domain" description="Bromo" evidence="4">
    <location>
        <begin position="465"/>
        <end position="535"/>
    </location>
</feature>
<dbReference type="OrthoDB" id="1742084at2759"/>
<organism evidence="5 6">
    <name type="scientific">Neolentinus lepideus HHB14362 ss-1</name>
    <dbReference type="NCBI Taxonomy" id="1314782"/>
    <lineage>
        <taxon>Eukaryota</taxon>
        <taxon>Fungi</taxon>
        <taxon>Dikarya</taxon>
        <taxon>Basidiomycota</taxon>
        <taxon>Agaricomycotina</taxon>
        <taxon>Agaricomycetes</taxon>
        <taxon>Gloeophyllales</taxon>
        <taxon>Gloeophyllaceae</taxon>
        <taxon>Neolentinus</taxon>
    </lineage>
</organism>
<protein>
    <recommendedName>
        <fullName evidence="4">Bromo domain-containing protein</fullName>
    </recommendedName>
</protein>
<proteinExistence type="predicted"/>
<keyword evidence="6" id="KW-1185">Reference proteome</keyword>
<name>A0A165TM04_9AGAM</name>
<dbReference type="PANTHER" id="PTHR15398">
    <property type="entry name" value="BROMODOMAIN-CONTAINING PROTEIN 8"/>
    <property type="match status" value="1"/>
</dbReference>
<evidence type="ECO:0000256" key="2">
    <source>
        <dbReference type="PROSITE-ProRule" id="PRU00035"/>
    </source>
</evidence>
<dbReference type="Proteomes" id="UP000076761">
    <property type="component" value="Unassembled WGS sequence"/>
</dbReference>
<dbReference type="SUPFAM" id="SSF47370">
    <property type="entry name" value="Bromodomain"/>
    <property type="match status" value="1"/>
</dbReference>
<dbReference type="Gene3D" id="1.20.920.10">
    <property type="entry name" value="Bromodomain-like"/>
    <property type="match status" value="1"/>
</dbReference>
<dbReference type="CDD" id="cd04369">
    <property type="entry name" value="Bromodomain"/>
    <property type="match status" value="1"/>
</dbReference>
<evidence type="ECO:0000313" key="6">
    <source>
        <dbReference type="Proteomes" id="UP000076761"/>
    </source>
</evidence>
<feature type="compositionally biased region" description="Basic and acidic residues" evidence="3">
    <location>
        <begin position="245"/>
        <end position="267"/>
    </location>
</feature>
<evidence type="ECO:0000256" key="3">
    <source>
        <dbReference type="SAM" id="MobiDB-lite"/>
    </source>
</evidence>
<accession>A0A165TM04</accession>
<feature type="compositionally biased region" description="Basic and acidic residues" evidence="3">
    <location>
        <begin position="411"/>
        <end position="422"/>
    </location>
</feature>
<dbReference type="AlphaFoldDB" id="A0A165TM04"/>
<evidence type="ECO:0000256" key="1">
    <source>
        <dbReference type="ARBA" id="ARBA00023117"/>
    </source>
</evidence>
<dbReference type="PRINTS" id="PR00503">
    <property type="entry name" value="BROMODOMAIN"/>
</dbReference>
<feature type="compositionally biased region" description="Acidic residues" evidence="3">
    <location>
        <begin position="362"/>
        <end position="377"/>
    </location>
</feature>
<feature type="compositionally biased region" description="Acidic residues" evidence="3">
    <location>
        <begin position="340"/>
        <end position="352"/>
    </location>
</feature>
<dbReference type="InterPro" id="IPR001487">
    <property type="entry name" value="Bromodomain"/>
</dbReference>
<dbReference type="PANTHER" id="PTHR15398:SF4">
    <property type="entry name" value="BROMODOMAIN-CONTAINING PROTEIN 8 ISOFORM X1"/>
    <property type="match status" value="1"/>
</dbReference>
<dbReference type="Pfam" id="PF00439">
    <property type="entry name" value="Bromodomain"/>
    <property type="match status" value="1"/>
</dbReference>
<dbReference type="GO" id="GO:0035267">
    <property type="term" value="C:NuA4 histone acetyltransferase complex"/>
    <property type="evidence" value="ECO:0007669"/>
    <property type="project" value="TreeGrafter"/>
</dbReference>
<keyword evidence="1 2" id="KW-0103">Bromodomain</keyword>